<dbReference type="EMBL" id="CP090168">
    <property type="protein sequence ID" value="UJO18609.1"/>
    <property type="molecule type" value="Genomic_DNA"/>
</dbReference>
<reference evidence="3" key="2">
    <citation type="submission" date="2021-12" db="EMBL/GenBank/DDBJ databases">
        <authorList>
            <person name="Zaccaron A."/>
            <person name="Stergiopoulos I."/>
        </authorList>
    </citation>
    <scope>NUCLEOTIDE SEQUENCE</scope>
    <source>
        <strain evidence="3">Race5_Kim</strain>
    </source>
</reference>
<keyword evidence="1" id="KW-0732">Signal</keyword>
<evidence type="ECO:0000313" key="3">
    <source>
        <dbReference type="EMBL" id="UJO18609.1"/>
    </source>
</evidence>
<dbReference type="EMBL" id="KX943114">
    <property type="protein sequence ID" value="AQA29285.1"/>
    <property type="molecule type" value="Genomic_DNA"/>
</dbReference>
<reference evidence="2" key="1">
    <citation type="submission" date="2016-10" db="EMBL/GenBank/DDBJ databases">
        <title>Novel effectors identified in the apoplast of Cladosporium fulvum-infected tomato.</title>
        <authorList>
            <person name="Mesarich C.H."/>
            <person name="de Wit P.J.G.M."/>
        </authorList>
    </citation>
    <scope>NUCLEOTIDE SEQUENCE</scope>
    <source>
        <strain evidence="2">0WU</strain>
    </source>
</reference>
<dbReference type="Proteomes" id="UP000756132">
    <property type="component" value="Chromosome 6"/>
</dbReference>
<protein>
    <submittedName>
        <fullName evidence="3">Ecp9-2</fullName>
    </submittedName>
    <submittedName>
        <fullName evidence="2">Extracellular protein 9-2</fullName>
    </submittedName>
</protein>
<evidence type="ECO:0000313" key="2">
    <source>
        <dbReference type="EMBL" id="AQA29285.1"/>
    </source>
</evidence>
<keyword evidence="4" id="KW-1185">Reference proteome</keyword>
<evidence type="ECO:0000256" key="1">
    <source>
        <dbReference type="SAM" id="SignalP"/>
    </source>
</evidence>
<gene>
    <name evidence="2" type="primary">Ecp9-2</name>
    <name evidence="3" type="ORF">CLAFUR5_06786</name>
</gene>
<organism evidence="2">
    <name type="scientific">Passalora fulva</name>
    <name type="common">Tomato leaf mold</name>
    <name type="synonym">Cladosporium fulvum</name>
    <dbReference type="NCBI Taxonomy" id="5499"/>
    <lineage>
        <taxon>Eukaryota</taxon>
        <taxon>Fungi</taxon>
        <taxon>Dikarya</taxon>
        <taxon>Ascomycota</taxon>
        <taxon>Pezizomycotina</taxon>
        <taxon>Dothideomycetes</taxon>
        <taxon>Dothideomycetidae</taxon>
        <taxon>Mycosphaerellales</taxon>
        <taxon>Mycosphaerellaceae</taxon>
        <taxon>Fulvia</taxon>
    </lineage>
</organism>
<feature type="chain" id="PRO_5040573490" evidence="1">
    <location>
        <begin position="18"/>
        <end position="77"/>
    </location>
</feature>
<dbReference type="OrthoDB" id="4954273at2759"/>
<dbReference type="AlphaFoldDB" id="A0A1P8YY50"/>
<sequence length="77" mass="8468">MNLYPILLACMSTVVKGWRWCDYGVSGNGDCELNGHHTYCCGPPGPNFPVWRDTNVETVGPNAIPECHNNGLRFCAP</sequence>
<name>A0A1P8YY50_PASFU</name>
<proteinExistence type="predicted"/>
<accession>A0A1P8YY50</accession>
<evidence type="ECO:0000313" key="4">
    <source>
        <dbReference type="Proteomes" id="UP000756132"/>
    </source>
</evidence>
<reference evidence="3" key="3">
    <citation type="journal article" date="2022" name="Microb. Genom.">
        <title>A chromosome-scale genome assembly of the tomato pathogen Cladosporium fulvum reveals a compartmentalized genome architecture and the presence of a dispensable chromosome.</title>
        <authorList>
            <person name="Zaccaron A.Z."/>
            <person name="Chen L.H."/>
            <person name="Samaras A."/>
            <person name="Stergiopoulos I."/>
        </authorList>
    </citation>
    <scope>NUCLEOTIDE SEQUENCE</scope>
    <source>
        <strain evidence="3">Race5_Kim</strain>
    </source>
</reference>
<feature type="signal peptide" evidence="1">
    <location>
        <begin position="1"/>
        <end position="17"/>
    </location>
</feature>